<comment type="caution">
    <text evidence="2">The sequence shown here is derived from an EMBL/GenBank/DDBJ whole genome shotgun (WGS) entry which is preliminary data.</text>
</comment>
<evidence type="ECO:0008006" key="4">
    <source>
        <dbReference type="Google" id="ProtNLM"/>
    </source>
</evidence>
<name>A0ABQ2BVG7_9FLAO</name>
<keyword evidence="3" id="KW-1185">Reference proteome</keyword>
<keyword evidence="1" id="KW-1133">Transmembrane helix</keyword>
<evidence type="ECO:0000313" key="2">
    <source>
        <dbReference type="EMBL" id="GGI56486.1"/>
    </source>
</evidence>
<keyword evidence="1" id="KW-0812">Transmembrane</keyword>
<dbReference type="Pfam" id="PF11188">
    <property type="entry name" value="DUF2975"/>
    <property type="match status" value="1"/>
</dbReference>
<proteinExistence type="predicted"/>
<evidence type="ECO:0000313" key="3">
    <source>
        <dbReference type="Proteomes" id="UP000624701"/>
    </source>
</evidence>
<reference evidence="3" key="1">
    <citation type="journal article" date="2019" name="Int. J. Syst. Evol. Microbiol.">
        <title>The Global Catalogue of Microorganisms (GCM) 10K type strain sequencing project: providing services to taxonomists for standard genome sequencing and annotation.</title>
        <authorList>
            <consortium name="The Broad Institute Genomics Platform"/>
            <consortium name="The Broad Institute Genome Sequencing Center for Infectious Disease"/>
            <person name="Wu L."/>
            <person name="Ma J."/>
        </authorList>
    </citation>
    <scope>NUCLEOTIDE SEQUENCE [LARGE SCALE GENOMIC DNA]</scope>
    <source>
        <strain evidence="3">CCM 8681</strain>
    </source>
</reference>
<feature type="transmembrane region" description="Helical" evidence="1">
    <location>
        <begin position="60"/>
        <end position="87"/>
    </location>
</feature>
<gene>
    <name evidence="2" type="ORF">GCM10011444_07950</name>
</gene>
<feature type="transmembrane region" description="Helical" evidence="1">
    <location>
        <begin position="107"/>
        <end position="129"/>
    </location>
</feature>
<dbReference type="InterPro" id="IPR021354">
    <property type="entry name" value="DUF2975"/>
</dbReference>
<feature type="transmembrane region" description="Helical" evidence="1">
    <location>
        <begin position="7"/>
        <end position="28"/>
    </location>
</feature>
<protein>
    <recommendedName>
        <fullName evidence="4">DUF2975 domain-containing protein</fullName>
    </recommendedName>
</protein>
<feature type="transmembrane region" description="Helical" evidence="1">
    <location>
        <begin position="141"/>
        <end position="160"/>
    </location>
</feature>
<sequence>MKDNTIILIIITWVTLLTSISVLLNDIYEFNFNQFKEFQNWAKVTEKNETWLTSENTIQWSYYIISAGLFFWRSYLIYGFSYFLSILKEIDRGSYFSDNNIRYFRRIGNIFIQYTISVLVLRFLMAAIGDTKFDFFNELKAEFTFLIPSGLTFFILAEIFKRGKEVEEENDLTI</sequence>
<dbReference type="EMBL" id="BMDQ01000001">
    <property type="protein sequence ID" value="GGI56486.1"/>
    <property type="molecule type" value="Genomic_DNA"/>
</dbReference>
<dbReference type="RefSeq" id="WP_188373400.1">
    <property type="nucleotide sequence ID" value="NZ_BMDQ01000001.1"/>
</dbReference>
<dbReference type="Proteomes" id="UP000624701">
    <property type="component" value="Unassembled WGS sequence"/>
</dbReference>
<evidence type="ECO:0000256" key="1">
    <source>
        <dbReference type="SAM" id="Phobius"/>
    </source>
</evidence>
<keyword evidence="1" id="KW-0472">Membrane</keyword>
<accession>A0ABQ2BVG7</accession>
<organism evidence="2 3">
    <name type="scientific">Winogradskyella haliclonae</name>
    <dbReference type="NCBI Taxonomy" id="2048558"/>
    <lineage>
        <taxon>Bacteria</taxon>
        <taxon>Pseudomonadati</taxon>
        <taxon>Bacteroidota</taxon>
        <taxon>Flavobacteriia</taxon>
        <taxon>Flavobacteriales</taxon>
        <taxon>Flavobacteriaceae</taxon>
        <taxon>Winogradskyella</taxon>
    </lineage>
</organism>